<comment type="caution">
    <text evidence="2">The sequence shown here is derived from an EMBL/GenBank/DDBJ whole genome shotgun (WGS) entry which is preliminary data.</text>
</comment>
<proteinExistence type="inferred from homology"/>
<dbReference type="RefSeq" id="WP_305930906.1">
    <property type="nucleotide sequence ID" value="NZ_JAVAIL010000007.1"/>
</dbReference>
<keyword evidence="1" id="KW-0812">Transmembrane</keyword>
<keyword evidence="1" id="KW-1003">Cell membrane</keyword>
<dbReference type="CDD" id="cd06662">
    <property type="entry name" value="SURF1"/>
    <property type="match status" value="1"/>
</dbReference>
<dbReference type="EMBL" id="JAVAIL010000007">
    <property type="protein sequence ID" value="MDP4540905.1"/>
    <property type="molecule type" value="Genomic_DNA"/>
</dbReference>
<sequence length="205" mass="21798">MSGPTIARIPVLSTVIVLAAVAVMIALGFWQLGRMNEKEALIARYAAASDRAAVAWPTPAQYEAALFRRSTVECERVTGFDSIAGTSRRGEKGWAQIARCLLPDGTSANVAVGWSREPFPPAWEGGTVTGIVASYGQSVRLVAIEPVAGLQPLAAPDPADLPNNHLAYAGQWFLFALTALVIYGLVLRQKLGLTAGRRSDPASPR</sequence>
<gene>
    <name evidence="2" type="ORF">Q9K01_14855</name>
</gene>
<dbReference type="Proteomes" id="UP001235664">
    <property type="component" value="Unassembled WGS sequence"/>
</dbReference>
<reference evidence="2 3" key="1">
    <citation type="submission" date="2023-08" db="EMBL/GenBank/DDBJ databases">
        <title>genomic of DY56.</title>
        <authorList>
            <person name="Wang Y."/>
        </authorList>
    </citation>
    <scope>NUCLEOTIDE SEQUENCE [LARGE SCALE GENOMIC DNA]</scope>
    <source>
        <strain evidence="2 3">DY56-A-20</strain>
    </source>
</reference>
<keyword evidence="1" id="KW-0472">Membrane</keyword>
<evidence type="ECO:0000313" key="3">
    <source>
        <dbReference type="Proteomes" id="UP001235664"/>
    </source>
</evidence>
<accession>A0ABT9HC50</accession>
<dbReference type="InterPro" id="IPR002994">
    <property type="entry name" value="Surf1/Shy1"/>
</dbReference>
<keyword evidence="1" id="KW-1133">Transmembrane helix</keyword>
<feature type="transmembrane region" description="Helical" evidence="1">
    <location>
        <begin position="12"/>
        <end position="32"/>
    </location>
</feature>
<comment type="similarity">
    <text evidence="1">Belongs to the SURF1 family.</text>
</comment>
<evidence type="ECO:0000256" key="1">
    <source>
        <dbReference type="RuleBase" id="RU363076"/>
    </source>
</evidence>
<keyword evidence="3" id="KW-1185">Reference proteome</keyword>
<name>A0ABT9HC50_9SPHN</name>
<dbReference type="Pfam" id="PF02104">
    <property type="entry name" value="SURF1"/>
    <property type="match status" value="1"/>
</dbReference>
<evidence type="ECO:0000313" key="2">
    <source>
        <dbReference type="EMBL" id="MDP4540905.1"/>
    </source>
</evidence>
<organism evidence="2 3">
    <name type="scientific">Qipengyuania benthica</name>
    <dbReference type="NCBI Taxonomy" id="3067651"/>
    <lineage>
        <taxon>Bacteria</taxon>
        <taxon>Pseudomonadati</taxon>
        <taxon>Pseudomonadota</taxon>
        <taxon>Alphaproteobacteria</taxon>
        <taxon>Sphingomonadales</taxon>
        <taxon>Erythrobacteraceae</taxon>
        <taxon>Qipengyuania</taxon>
    </lineage>
</organism>
<comment type="subcellular location">
    <subcellularLocation>
        <location evidence="1">Cell membrane</location>
        <topology evidence="1">Multi-pass membrane protein</topology>
    </subcellularLocation>
</comment>
<protein>
    <recommendedName>
        <fullName evidence="1">SURF1-like protein</fullName>
    </recommendedName>
</protein>
<feature type="transmembrane region" description="Helical" evidence="1">
    <location>
        <begin position="166"/>
        <end position="187"/>
    </location>
</feature>